<name>A0A5B7DK79_PORTR</name>
<proteinExistence type="predicted"/>
<evidence type="ECO:0000313" key="3">
    <source>
        <dbReference type="Proteomes" id="UP000324222"/>
    </source>
</evidence>
<keyword evidence="1" id="KW-1133">Transmembrane helix</keyword>
<keyword evidence="1" id="KW-0472">Membrane</keyword>
<reference evidence="2 3" key="1">
    <citation type="submission" date="2019-05" db="EMBL/GenBank/DDBJ databases">
        <title>Another draft genome of Portunus trituberculatus and its Hox gene families provides insights of decapod evolution.</title>
        <authorList>
            <person name="Jeong J.-H."/>
            <person name="Song I."/>
            <person name="Kim S."/>
            <person name="Choi T."/>
            <person name="Kim D."/>
            <person name="Ryu S."/>
            <person name="Kim W."/>
        </authorList>
    </citation>
    <scope>NUCLEOTIDE SEQUENCE [LARGE SCALE GENOMIC DNA]</scope>
    <source>
        <tissue evidence="2">Muscle</tissue>
    </source>
</reference>
<comment type="caution">
    <text evidence="2">The sequence shown here is derived from an EMBL/GenBank/DDBJ whole genome shotgun (WGS) entry which is preliminary data.</text>
</comment>
<dbReference type="Proteomes" id="UP000324222">
    <property type="component" value="Unassembled WGS sequence"/>
</dbReference>
<gene>
    <name evidence="2" type="ORF">E2C01_014827</name>
</gene>
<protein>
    <submittedName>
        <fullName evidence="2">Uncharacterized protein</fullName>
    </submittedName>
</protein>
<evidence type="ECO:0000256" key="1">
    <source>
        <dbReference type="SAM" id="Phobius"/>
    </source>
</evidence>
<keyword evidence="1" id="KW-0812">Transmembrane</keyword>
<feature type="transmembrane region" description="Helical" evidence="1">
    <location>
        <begin position="138"/>
        <end position="156"/>
    </location>
</feature>
<evidence type="ECO:0000313" key="2">
    <source>
        <dbReference type="EMBL" id="MPC21828.1"/>
    </source>
</evidence>
<organism evidence="2 3">
    <name type="scientific">Portunus trituberculatus</name>
    <name type="common">Swimming crab</name>
    <name type="synonym">Neptunus trituberculatus</name>
    <dbReference type="NCBI Taxonomy" id="210409"/>
    <lineage>
        <taxon>Eukaryota</taxon>
        <taxon>Metazoa</taxon>
        <taxon>Ecdysozoa</taxon>
        <taxon>Arthropoda</taxon>
        <taxon>Crustacea</taxon>
        <taxon>Multicrustacea</taxon>
        <taxon>Malacostraca</taxon>
        <taxon>Eumalacostraca</taxon>
        <taxon>Eucarida</taxon>
        <taxon>Decapoda</taxon>
        <taxon>Pleocyemata</taxon>
        <taxon>Brachyura</taxon>
        <taxon>Eubrachyura</taxon>
        <taxon>Portunoidea</taxon>
        <taxon>Portunidae</taxon>
        <taxon>Portuninae</taxon>
        <taxon>Portunus</taxon>
    </lineage>
</organism>
<dbReference type="EMBL" id="VSRR010001022">
    <property type="protein sequence ID" value="MPC21828.1"/>
    <property type="molecule type" value="Genomic_DNA"/>
</dbReference>
<accession>A0A5B7DK79</accession>
<sequence length="176" mass="19081">MQSPTQIKLQQGNSDGLDLKAHITQEGVGDEWLDAIPCFRAFSVLRKKRSLLFLLNGRWRRIDPACQNTKHSICLTLHLTQSTSSCAASFQSGSMLKLEVVLKSGRAVVVVVLMVVLAVVMLAVAVVVTVVVVGVRPAATLAVMEMVVVVVVGEGTSWRRLELAADVQSPCVYFTC</sequence>
<keyword evidence="3" id="KW-1185">Reference proteome</keyword>
<feature type="transmembrane region" description="Helical" evidence="1">
    <location>
        <begin position="107"/>
        <end position="132"/>
    </location>
</feature>
<dbReference type="AlphaFoldDB" id="A0A5B7DK79"/>